<name>A0A133K986_HEYCO</name>
<dbReference type="PANTHER" id="PTHR43394">
    <property type="entry name" value="ATP-DEPENDENT PERMEASE MDL1, MITOCHONDRIAL"/>
    <property type="match status" value="1"/>
</dbReference>
<proteinExistence type="predicted"/>
<dbReference type="GO" id="GO:0015421">
    <property type="term" value="F:ABC-type oligopeptide transporter activity"/>
    <property type="evidence" value="ECO:0007669"/>
    <property type="project" value="TreeGrafter"/>
</dbReference>
<dbReference type="AlphaFoldDB" id="A0A133K986"/>
<gene>
    <name evidence="2" type="ORF">HMPREF3213_04086</name>
</gene>
<dbReference type="InterPro" id="IPR003439">
    <property type="entry name" value="ABC_transporter-like_ATP-bd"/>
</dbReference>
<dbReference type="SUPFAM" id="SSF52540">
    <property type="entry name" value="P-loop containing nucleoside triphosphate hydrolases"/>
    <property type="match status" value="1"/>
</dbReference>
<accession>A0A133K986</accession>
<dbReference type="Proteomes" id="UP000070376">
    <property type="component" value="Unassembled WGS sequence"/>
</dbReference>
<dbReference type="GO" id="GO:0005524">
    <property type="term" value="F:ATP binding"/>
    <property type="evidence" value="ECO:0007669"/>
    <property type="project" value="UniProtKB-KW"/>
</dbReference>
<dbReference type="InterPro" id="IPR027417">
    <property type="entry name" value="P-loop_NTPase"/>
</dbReference>
<keyword evidence="2" id="KW-0547">Nucleotide-binding</keyword>
<keyword evidence="2" id="KW-0067">ATP-binding</keyword>
<evidence type="ECO:0000259" key="1">
    <source>
        <dbReference type="Pfam" id="PF00005"/>
    </source>
</evidence>
<dbReference type="Pfam" id="PF00005">
    <property type="entry name" value="ABC_tran"/>
    <property type="match status" value="1"/>
</dbReference>
<evidence type="ECO:0000313" key="3">
    <source>
        <dbReference type="Proteomes" id="UP000070376"/>
    </source>
</evidence>
<feature type="domain" description="ABC transporter" evidence="1">
    <location>
        <begin position="19"/>
        <end position="57"/>
    </location>
</feature>
<protein>
    <submittedName>
        <fullName evidence="2">ABC transporter, ATP-binding protein</fullName>
    </submittedName>
</protein>
<sequence length="132" mass="14725">AAKLANAHDFIVALPDGYGSEIGEYGGRLSSGQKERIAIARAFLRKPDFILMDESTANLDSESEYLLQDSLKHLSEHAGVILIVHRLSTIMNTDRILVLENGKITGDGSHETLYQANAYYRNLIQHQELNKK</sequence>
<dbReference type="EMBL" id="LRPN01000212">
    <property type="protein sequence ID" value="KWZ76113.1"/>
    <property type="molecule type" value="Genomic_DNA"/>
</dbReference>
<comment type="caution">
    <text evidence="2">The sequence shown here is derived from an EMBL/GenBank/DDBJ whole genome shotgun (WGS) entry which is preliminary data.</text>
</comment>
<dbReference type="PATRIC" id="fig|1398.22.peg.4090"/>
<evidence type="ECO:0000313" key="2">
    <source>
        <dbReference type="EMBL" id="KWZ76113.1"/>
    </source>
</evidence>
<feature type="non-terminal residue" evidence="2">
    <location>
        <position position="1"/>
    </location>
</feature>
<dbReference type="Gene3D" id="3.40.50.300">
    <property type="entry name" value="P-loop containing nucleotide triphosphate hydrolases"/>
    <property type="match status" value="1"/>
</dbReference>
<reference evidence="3" key="1">
    <citation type="submission" date="2016-01" db="EMBL/GenBank/DDBJ databases">
        <authorList>
            <person name="Mitreva M."/>
            <person name="Pepin K.H."/>
            <person name="Mihindukulasuriya K.A."/>
            <person name="Fulton R."/>
            <person name="Fronick C."/>
            <person name="O'Laughlin M."/>
            <person name="Miner T."/>
            <person name="Herter B."/>
            <person name="Rosa B.A."/>
            <person name="Cordes M."/>
            <person name="Tomlinson C."/>
            <person name="Wollam A."/>
            <person name="Palsikar V.B."/>
            <person name="Mardis E.R."/>
            <person name="Wilson R.K."/>
        </authorList>
    </citation>
    <scope>NUCLEOTIDE SEQUENCE [LARGE SCALE GENOMIC DNA]</scope>
    <source>
        <strain evidence="3">GED7749B</strain>
    </source>
</reference>
<dbReference type="PANTHER" id="PTHR43394:SF1">
    <property type="entry name" value="ATP-BINDING CASSETTE SUB-FAMILY B MEMBER 10, MITOCHONDRIAL"/>
    <property type="match status" value="1"/>
</dbReference>
<dbReference type="RefSeq" id="WP_155641233.1">
    <property type="nucleotide sequence ID" value="NZ_KQ955939.1"/>
</dbReference>
<organism evidence="2 3">
    <name type="scientific">Heyndrickxia coagulans</name>
    <name type="common">Weizmannia coagulans</name>
    <dbReference type="NCBI Taxonomy" id="1398"/>
    <lineage>
        <taxon>Bacteria</taxon>
        <taxon>Bacillati</taxon>
        <taxon>Bacillota</taxon>
        <taxon>Bacilli</taxon>
        <taxon>Bacillales</taxon>
        <taxon>Bacillaceae</taxon>
        <taxon>Heyndrickxia</taxon>
    </lineage>
</organism>
<dbReference type="GO" id="GO:0016887">
    <property type="term" value="F:ATP hydrolysis activity"/>
    <property type="evidence" value="ECO:0007669"/>
    <property type="project" value="InterPro"/>
</dbReference>
<dbReference type="InterPro" id="IPR039421">
    <property type="entry name" value="Type_1_exporter"/>
</dbReference>